<evidence type="ECO:0000313" key="1">
    <source>
        <dbReference type="Ensembl" id="ENSPSMP00000014877.1"/>
    </source>
</evidence>
<evidence type="ECO:0000313" key="2">
    <source>
        <dbReference type="Proteomes" id="UP000694414"/>
    </source>
</evidence>
<dbReference type="Ensembl" id="ENSPSMT00000017278.1">
    <property type="protein sequence ID" value="ENSPSMP00000014877.1"/>
    <property type="gene ID" value="ENSPSMG00000010611.1"/>
</dbReference>
<dbReference type="GeneTree" id="ENSGT00930000151032"/>
<dbReference type="Proteomes" id="UP000694414">
    <property type="component" value="Unplaced"/>
</dbReference>
<name>A0A8C8ZH03_PROSS</name>
<dbReference type="AlphaFoldDB" id="A0A8C8ZH03"/>
<organism evidence="1 2">
    <name type="scientific">Prolemur simus</name>
    <name type="common">Greater bamboo lemur</name>
    <name type="synonym">Hapalemur simus</name>
    <dbReference type="NCBI Taxonomy" id="1328070"/>
    <lineage>
        <taxon>Eukaryota</taxon>
        <taxon>Metazoa</taxon>
        <taxon>Chordata</taxon>
        <taxon>Craniata</taxon>
        <taxon>Vertebrata</taxon>
        <taxon>Euteleostomi</taxon>
        <taxon>Mammalia</taxon>
        <taxon>Eutheria</taxon>
        <taxon>Euarchontoglires</taxon>
        <taxon>Primates</taxon>
        <taxon>Strepsirrhini</taxon>
        <taxon>Lemuriformes</taxon>
        <taxon>Lemuridae</taxon>
        <taxon>Prolemur</taxon>
    </lineage>
</organism>
<reference evidence="1" key="1">
    <citation type="submission" date="2025-08" db="UniProtKB">
        <authorList>
            <consortium name="Ensembl"/>
        </authorList>
    </citation>
    <scope>IDENTIFICATION</scope>
</reference>
<keyword evidence="2" id="KW-1185">Reference proteome</keyword>
<proteinExistence type="predicted"/>
<accession>A0A8C8ZH03</accession>
<reference evidence="1" key="2">
    <citation type="submission" date="2025-09" db="UniProtKB">
        <authorList>
            <consortium name="Ensembl"/>
        </authorList>
    </citation>
    <scope>IDENTIFICATION</scope>
</reference>
<protein>
    <submittedName>
        <fullName evidence="1">Uncharacterized protein</fullName>
    </submittedName>
</protein>
<sequence>TPTTPSAAGCCWPPASAALRPPRASASTCSSLCLIMGGMASRLCVSIASCRPWAGPNSRVWGLPAPSPRPSSSGQRPMRRPAWCWTWAASVGAGRQLAGLDGGHEEWGPVGRAAARGLPSTEVLLHCGHRGACRQQGRPQGGVWEQLGLG</sequence>